<sequence>MTDESEVEALKAQLAEAIHDKSVLSEALTLQEKTNKAQDVWIGMARKQLERYENIVRNMDDYLDDLGPTEILATEKKNLQSILAGKKPLL</sequence>
<dbReference type="EMBL" id="OK040790">
    <property type="protein sequence ID" value="UDL16049.1"/>
    <property type="molecule type" value="Genomic_DNA"/>
</dbReference>
<dbReference type="GeneID" id="80019940"/>
<dbReference type="KEGG" id="vg:80019940"/>
<accession>A0AAE8YBS7</accession>
<evidence type="ECO:0000313" key="2">
    <source>
        <dbReference type="Proteomes" id="UP000827768"/>
    </source>
</evidence>
<organism evidence="1 2">
    <name type="scientific">Microbacterium phage Pumpernickel</name>
    <dbReference type="NCBI Taxonomy" id="2885983"/>
    <lineage>
        <taxon>Viruses</taxon>
        <taxon>Duplodnaviria</taxon>
        <taxon>Heunggongvirae</taxon>
        <taxon>Uroviricota</taxon>
        <taxon>Caudoviricetes</taxon>
        <taxon>Pumpernickelvirus</taxon>
        <taxon>Pumpernickelvirus pumpernickel</taxon>
    </lineage>
</organism>
<keyword evidence="2" id="KW-1185">Reference proteome</keyword>
<protein>
    <submittedName>
        <fullName evidence="1">Uncharacterized protein</fullName>
    </submittedName>
</protein>
<evidence type="ECO:0000313" key="1">
    <source>
        <dbReference type="EMBL" id="UDL16049.1"/>
    </source>
</evidence>
<gene>
    <name evidence="1" type="primary">299</name>
    <name evidence="1" type="ORF">SEA_PUMPERNICKEL_299</name>
</gene>
<dbReference type="RefSeq" id="YP_010755289.1">
    <property type="nucleotide sequence ID" value="NC_073468.1"/>
</dbReference>
<name>A0AAE8YBS7_9CAUD</name>
<proteinExistence type="predicted"/>
<dbReference type="Proteomes" id="UP000827768">
    <property type="component" value="Segment"/>
</dbReference>
<reference evidence="1" key="1">
    <citation type="submission" date="2021-09" db="EMBL/GenBank/DDBJ databases">
        <authorList>
            <person name="Andersen S.H."/>
            <person name="Beall E.A."/>
            <person name="Cappelle B."/>
            <person name="Falteisek K.J."/>
            <person name="Fenske B.A."/>
            <person name="Gansluckner N.W."/>
            <person name="Gilbertson S.M."/>
            <person name="Krings K.J."/>
            <person name="Mobeck M."/>
            <person name="Odeku J.O."/>
            <person name="Poncelet M.E."/>
            <person name="Rohr J.R."/>
            <person name="Rolands L."/>
            <person name="Whipple C.D."/>
            <person name="Whipple E.M."/>
            <person name="Spring A.M."/>
            <person name="Klyczek K."/>
            <person name="Garlena R.A."/>
            <person name="Russell D.A."/>
            <person name="Pope W.H."/>
            <person name="Jacobs-Sera D."/>
            <person name="Hatfull G.F."/>
        </authorList>
    </citation>
    <scope>NUCLEOTIDE SEQUENCE</scope>
</reference>